<dbReference type="EMBL" id="LFYT02000024">
    <property type="protein sequence ID" value="PVE41724.1"/>
    <property type="molecule type" value="Genomic_DNA"/>
</dbReference>
<protein>
    <submittedName>
        <fullName evidence="2">Uncharacterized protein</fullName>
    </submittedName>
</protein>
<feature type="region of interest" description="Disordered" evidence="1">
    <location>
        <begin position="20"/>
        <end position="41"/>
    </location>
</feature>
<gene>
    <name evidence="2" type="ORF">H663_015415</name>
</gene>
<accession>A0A2T7UAN1</accession>
<evidence type="ECO:0000313" key="2">
    <source>
        <dbReference type="EMBL" id="PVE41724.1"/>
    </source>
</evidence>
<keyword evidence="3" id="KW-1185">Reference proteome</keyword>
<dbReference type="Proteomes" id="UP000037507">
    <property type="component" value="Unassembled WGS sequence"/>
</dbReference>
<sequence length="97" mass="10549">MTSDSASADLLGPCIRRSVVEDPDQRPAPKQKIVGPEGADLRGPCIRRSVVEDPDMGLRQSKKSSDLKVPTYGGRAVVGRRSKTPTWACSKAENRRT</sequence>
<organism evidence="2 3">
    <name type="scientific">Limnohabitans planktonicus II-D5</name>
    <dbReference type="NCBI Taxonomy" id="1293045"/>
    <lineage>
        <taxon>Bacteria</taxon>
        <taxon>Pseudomonadati</taxon>
        <taxon>Pseudomonadota</taxon>
        <taxon>Betaproteobacteria</taxon>
        <taxon>Burkholderiales</taxon>
        <taxon>Comamonadaceae</taxon>
        <taxon>Limnohabitans</taxon>
    </lineage>
</organism>
<dbReference type="AlphaFoldDB" id="A0A2T7UAN1"/>
<reference evidence="2" key="1">
    <citation type="submission" date="2017-04" db="EMBL/GenBank/DDBJ databases">
        <title>Unexpected and diverse lifestyles within the genus Limnohabitans.</title>
        <authorList>
            <person name="Kasalicky V."/>
            <person name="Mehrshad M."/>
            <person name="Andrei S.-A."/>
            <person name="Salcher M."/>
            <person name="Kratochvilova H."/>
            <person name="Simek K."/>
            <person name="Ghai R."/>
        </authorList>
    </citation>
    <scope>NUCLEOTIDE SEQUENCE [LARGE SCALE GENOMIC DNA]</scope>
    <source>
        <strain evidence="2">II-D5</strain>
    </source>
</reference>
<comment type="caution">
    <text evidence="2">The sequence shown here is derived from an EMBL/GenBank/DDBJ whole genome shotgun (WGS) entry which is preliminary data.</text>
</comment>
<name>A0A2T7UAN1_9BURK</name>
<evidence type="ECO:0000313" key="3">
    <source>
        <dbReference type="Proteomes" id="UP000037507"/>
    </source>
</evidence>
<proteinExistence type="predicted"/>
<evidence type="ECO:0000256" key="1">
    <source>
        <dbReference type="SAM" id="MobiDB-lite"/>
    </source>
</evidence>